<dbReference type="EMBL" id="CAWYQH010000001">
    <property type="protein sequence ID" value="CAK8672642.1"/>
    <property type="molecule type" value="Genomic_DNA"/>
</dbReference>
<accession>A0ABP0EYS4</accession>
<protein>
    <submittedName>
        <fullName evidence="1">Uncharacterized protein</fullName>
    </submittedName>
</protein>
<proteinExistence type="predicted"/>
<evidence type="ECO:0000313" key="1">
    <source>
        <dbReference type="EMBL" id="CAK8672642.1"/>
    </source>
</evidence>
<gene>
    <name evidence="1" type="ORF">CVLEPA_LOCUS2342</name>
</gene>
<comment type="caution">
    <text evidence="1">The sequence shown here is derived from an EMBL/GenBank/DDBJ whole genome shotgun (WGS) entry which is preliminary data.</text>
</comment>
<evidence type="ECO:0000313" key="2">
    <source>
        <dbReference type="Proteomes" id="UP001642483"/>
    </source>
</evidence>
<sequence>MNRIESKLVFNAINNTKTQNFNHLLSKARWEKISSQLLAFANPGFPKLGSVMTAQGVQNCRRVELMSFLVTNFSKN</sequence>
<dbReference type="Proteomes" id="UP001642483">
    <property type="component" value="Unassembled WGS sequence"/>
</dbReference>
<keyword evidence="2" id="KW-1185">Reference proteome</keyword>
<organism evidence="1 2">
    <name type="scientific">Clavelina lepadiformis</name>
    <name type="common">Light-bulb sea squirt</name>
    <name type="synonym">Ascidia lepadiformis</name>
    <dbReference type="NCBI Taxonomy" id="159417"/>
    <lineage>
        <taxon>Eukaryota</taxon>
        <taxon>Metazoa</taxon>
        <taxon>Chordata</taxon>
        <taxon>Tunicata</taxon>
        <taxon>Ascidiacea</taxon>
        <taxon>Aplousobranchia</taxon>
        <taxon>Clavelinidae</taxon>
        <taxon>Clavelina</taxon>
    </lineage>
</organism>
<reference evidence="1 2" key="1">
    <citation type="submission" date="2024-02" db="EMBL/GenBank/DDBJ databases">
        <authorList>
            <person name="Daric V."/>
            <person name="Darras S."/>
        </authorList>
    </citation>
    <scope>NUCLEOTIDE SEQUENCE [LARGE SCALE GENOMIC DNA]</scope>
</reference>
<name>A0ABP0EYS4_CLALP</name>